<evidence type="ECO:0000313" key="1">
    <source>
        <dbReference type="EMBL" id="SHN44805.1"/>
    </source>
</evidence>
<evidence type="ECO:0000313" key="2">
    <source>
        <dbReference type="Proteomes" id="UP000184339"/>
    </source>
</evidence>
<dbReference type="STRING" id="551987.SAMN05192549_1272"/>
<keyword evidence="2" id="KW-1185">Reference proteome</keyword>
<dbReference type="EMBL" id="FRCX01000027">
    <property type="protein sequence ID" value="SHN44805.1"/>
    <property type="molecule type" value="Genomic_DNA"/>
</dbReference>
<organism evidence="1 2">
    <name type="scientific">Duganella sacchari</name>
    <dbReference type="NCBI Taxonomy" id="551987"/>
    <lineage>
        <taxon>Bacteria</taxon>
        <taxon>Pseudomonadati</taxon>
        <taxon>Pseudomonadota</taxon>
        <taxon>Betaproteobacteria</taxon>
        <taxon>Burkholderiales</taxon>
        <taxon>Oxalobacteraceae</taxon>
        <taxon>Telluria group</taxon>
        <taxon>Duganella</taxon>
    </lineage>
</organism>
<proteinExistence type="predicted"/>
<gene>
    <name evidence="1" type="ORF">SAMN05192549_1272</name>
</gene>
<dbReference type="AlphaFoldDB" id="A0A1M7REU5"/>
<dbReference type="Proteomes" id="UP000184339">
    <property type="component" value="Unassembled WGS sequence"/>
</dbReference>
<accession>A0A1M7REU5</accession>
<sequence>MDNDLRHLTQCDGCGTNMTKAHRRHKDQKFCSNCYPRYFVSRACPKCSQPSRLFKSDTAALCRKCENSGPCVRCGKSEYKLGKLTPYGPACNSCSKYFRQPKPTPAVDDNEVSGSASSTAVSKSDSMRGTCTSCRRHRKLNGKLCFTCLERGHIPCPICTELMPAGRGNACESCYWLGTYKKRVKMNLAGLGSKAVAGAFEAFSDWLITHVSAKRAALSIDRYLHFFVQIQKHWNGLPSYESLVDKFSAEGLRRFRLPMKWASETGVFLVDAEMREASSERRRIDALLAEVAADDRSAIVGAYLKYLKDREVNGETSLRSIRLALRPAVSLMIEQANGDKAIPSQSSLDAFLVKSPGQKAAIWGFISFLNANYETDLVPRVDPIQTRARRHKQKEEQLIELLGEPVKGKRPAHPPMNG</sequence>
<reference evidence="2" key="1">
    <citation type="submission" date="2016-11" db="EMBL/GenBank/DDBJ databases">
        <authorList>
            <person name="Varghese N."/>
            <person name="Submissions S."/>
        </authorList>
    </citation>
    <scope>NUCLEOTIDE SEQUENCE [LARGE SCALE GENOMIC DNA]</scope>
    <source>
        <strain evidence="2">Sac-22</strain>
    </source>
</reference>
<protein>
    <submittedName>
        <fullName evidence="1">Uncharacterized protein</fullName>
    </submittedName>
</protein>
<name>A0A1M7REU5_9BURK</name>